<evidence type="ECO:0000256" key="3">
    <source>
        <dbReference type="ARBA" id="ARBA00022679"/>
    </source>
</evidence>
<evidence type="ECO:0000256" key="5">
    <source>
        <dbReference type="ARBA" id="ARBA00023012"/>
    </source>
</evidence>
<keyword evidence="3" id="KW-0808">Transferase</keyword>
<organism evidence="9 10">
    <name type="scientific">Deinococcus ruber</name>
    <dbReference type="NCBI Taxonomy" id="1848197"/>
    <lineage>
        <taxon>Bacteria</taxon>
        <taxon>Thermotogati</taxon>
        <taxon>Deinococcota</taxon>
        <taxon>Deinococci</taxon>
        <taxon>Deinococcales</taxon>
        <taxon>Deinococcaceae</taxon>
        <taxon>Deinococcus</taxon>
    </lineage>
</organism>
<keyword evidence="10" id="KW-1185">Reference proteome</keyword>
<feature type="domain" description="Histidine kinase/HSP90-like ATPase" evidence="8">
    <location>
        <begin position="296"/>
        <end position="380"/>
    </location>
</feature>
<evidence type="ECO:0000256" key="6">
    <source>
        <dbReference type="SAM" id="MobiDB-lite"/>
    </source>
</evidence>
<dbReference type="RefSeq" id="WP_189089114.1">
    <property type="nucleotide sequence ID" value="NZ_BMQL01000006.1"/>
</dbReference>
<evidence type="ECO:0000256" key="2">
    <source>
        <dbReference type="ARBA" id="ARBA00012438"/>
    </source>
</evidence>
<dbReference type="Gene3D" id="3.30.450.40">
    <property type="match status" value="1"/>
</dbReference>
<dbReference type="InterPro" id="IPR003594">
    <property type="entry name" value="HATPase_dom"/>
</dbReference>
<proteinExistence type="predicted"/>
<feature type="domain" description="GAF" evidence="7">
    <location>
        <begin position="15"/>
        <end position="154"/>
    </location>
</feature>
<accession>A0A918C424</accession>
<name>A0A918C424_9DEIO</name>
<dbReference type="InterPro" id="IPR029016">
    <property type="entry name" value="GAF-like_dom_sf"/>
</dbReference>
<dbReference type="PANTHER" id="PTHR24421:SF10">
    <property type="entry name" value="NITRATE_NITRITE SENSOR PROTEIN NARQ"/>
    <property type="match status" value="1"/>
</dbReference>
<reference evidence="9" key="2">
    <citation type="submission" date="2020-09" db="EMBL/GenBank/DDBJ databases">
        <authorList>
            <person name="Sun Q."/>
            <person name="Ohkuma M."/>
        </authorList>
    </citation>
    <scope>NUCLEOTIDE SEQUENCE</scope>
    <source>
        <strain evidence="9">JCM 31311</strain>
    </source>
</reference>
<evidence type="ECO:0000313" key="9">
    <source>
        <dbReference type="EMBL" id="GGR03748.1"/>
    </source>
</evidence>
<dbReference type="Pfam" id="PF01590">
    <property type="entry name" value="GAF"/>
    <property type="match status" value="1"/>
</dbReference>
<dbReference type="SUPFAM" id="SSF55874">
    <property type="entry name" value="ATPase domain of HSP90 chaperone/DNA topoisomerase II/histidine kinase"/>
    <property type="match status" value="1"/>
</dbReference>
<dbReference type="EC" id="2.7.13.3" evidence="2"/>
<dbReference type="InterPro" id="IPR003018">
    <property type="entry name" value="GAF"/>
</dbReference>
<dbReference type="InterPro" id="IPR036890">
    <property type="entry name" value="HATPase_C_sf"/>
</dbReference>
<evidence type="ECO:0000259" key="7">
    <source>
        <dbReference type="Pfam" id="PF01590"/>
    </source>
</evidence>
<dbReference type="EMBL" id="BMQL01000006">
    <property type="protein sequence ID" value="GGR03748.1"/>
    <property type="molecule type" value="Genomic_DNA"/>
</dbReference>
<evidence type="ECO:0000256" key="4">
    <source>
        <dbReference type="ARBA" id="ARBA00022777"/>
    </source>
</evidence>
<sequence>MNDCNSENSADEWRDLTTRLQTALEADAVVYLPFPEAEKPPISSDSRAPTFKEKKRRDDVKDSGYTGRTGAAAHDLWPHQEPLHLTLEQVRHDSRLPLLPTVFALFAPHSHCLLAPVRLSGSTCGLLAALSSTAFSKLQAQLAEAYAAQLALSLQNRRLLADQGHITRALQESQYLITEAEERTKREISEVLHSRVQSRLLVAWYRLGEVQQLHPELAAKLDAIRTDLDDLREHDLRSISQQLHPEALRVGLVAALQVFVEQLQGMVEVVIDVDEHTRQLDDPLSNKLPHPLRLMIFRSIEEAIGNVLKHAQASRVEVSLSYTDMFRLEVSDNGRGFDPAEITPGLGLLCLAARVESSGGFWGLNSRPGGPTSLWAEVPL</sequence>
<dbReference type="AlphaFoldDB" id="A0A918C424"/>
<dbReference type="PANTHER" id="PTHR24421">
    <property type="entry name" value="NITRATE/NITRITE SENSOR PROTEIN NARX-RELATED"/>
    <property type="match status" value="1"/>
</dbReference>
<protein>
    <recommendedName>
        <fullName evidence="2">histidine kinase</fullName>
        <ecNumber evidence="2">2.7.13.3</ecNumber>
    </recommendedName>
</protein>
<gene>
    <name evidence="9" type="ORF">GCM10008957_15850</name>
</gene>
<feature type="region of interest" description="Disordered" evidence="6">
    <location>
        <begin position="36"/>
        <end position="71"/>
    </location>
</feature>
<comment type="catalytic activity">
    <reaction evidence="1">
        <text>ATP + protein L-histidine = ADP + protein N-phospho-L-histidine.</text>
        <dbReference type="EC" id="2.7.13.3"/>
    </reaction>
</comment>
<dbReference type="SUPFAM" id="SSF55781">
    <property type="entry name" value="GAF domain-like"/>
    <property type="match status" value="1"/>
</dbReference>
<reference evidence="9" key="1">
    <citation type="journal article" date="2014" name="Int. J. Syst. Evol. Microbiol.">
        <title>Complete genome sequence of Corynebacterium casei LMG S-19264T (=DSM 44701T), isolated from a smear-ripened cheese.</title>
        <authorList>
            <consortium name="US DOE Joint Genome Institute (JGI-PGF)"/>
            <person name="Walter F."/>
            <person name="Albersmeier A."/>
            <person name="Kalinowski J."/>
            <person name="Ruckert C."/>
        </authorList>
    </citation>
    <scope>NUCLEOTIDE SEQUENCE</scope>
    <source>
        <strain evidence="9">JCM 31311</strain>
    </source>
</reference>
<dbReference type="Proteomes" id="UP000603865">
    <property type="component" value="Unassembled WGS sequence"/>
</dbReference>
<dbReference type="Pfam" id="PF02518">
    <property type="entry name" value="HATPase_c"/>
    <property type="match status" value="1"/>
</dbReference>
<evidence type="ECO:0000313" key="10">
    <source>
        <dbReference type="Proteomes" id="UP000603865"/>
    </source>
</evidence>
<evidence type="ECO:0000259" key="8">
    <source>
        <dbReference type="Pfam" id="PF02518"/>
    </source>
</evidence>
<dbReference type="CDD" id="cd16917">
    <property type="entry name" value="HATPase_UhpB-NarQ-NarX-like"/>
    <property type="match status" value="1"/>
</dbReference>
<comment type="caution">
    <text evidence="9">The sequence shown here is derived from an EMBL/GenBank/DDBJ whole genome shotgun (WGS) entry which is preliminary data.</text>
</comment>
<dbReference type="GO" id="GO:0000160">
    <property type="term" value="P:phosphorelay signal transduction system"/>
    <property type="evidence" value="ECO:0007669"/>
    <property type="project" value="UniProtKB-KW"/>
</dbReference>
<dbReference type="Gene3D" id="3.30.565.10">
    <property type="entry name" value="Histidine kinase-like ATPase, C-terminal domain"/>
    <property type="match status" value="1"/>
</dbReference>
<keyword evidence="5" id="KW-0902">Two-component regulatory system</keyword>
<dbReference type="GO" id="GO:0004673">
    <property type="term" value="F:protein histidine kinase activity"/>
    <property type="evidence" value="ECO:0007669"/>
    <property type="project" value="UniProtKB-EC"/>
</dbReference>
<feature type="compositionally biased region" description="Basic and acidic residues" evidence="6">
    <location>
        <begin position="50"/>
        <end position="62"/>
    </location>
</feature>
<keyword evidence="4" id="KW-0418">Kinase</keyword>
<evidence type="ECO:0000256" key="1">
    <source>
        <dbReference type="ARBA" id="ARBA00000085"/>
    </source>
</evidence>
<dbReference type="InterPro" id="IPR050482">
    <property type="entry name" value="Sensor_HK_TwoCompSys"/>
</dbReference>